<dbReference type="EMBL" id="BARW01006213">
    <property type="protein sequence ID" value="GAI87164.1"/>
    <property type="molecule type" value="Genomic_DNA"/>
</dbReference>
<dbReference type="AlphaFoldDB" id="X1U4D4"/>
<gene>
    <name evidence="1" type="ORF">S12H4_13030</name>
</gene>
<organism evidence="1">
    <name type="scientific">marine sediment metagenome</name>
    <dbReference type="NCBI Taxonomy" id="412755"/>
    <lineage>
        <taxon>unclassified sequences</taxon>
        <taxon>metagenomes</taxon>
        <taxon>ecological metagenomes</taxon>
    </lineage>
</organism>
<reference evidence="1" key="1">
    <citation type="journal article" date="2014" name="Front. Microbiol.">
        <title>High frequency of phylogenetically diverse reductive dehalogenase-homologous genes in deep subseafloor sedimentary metagenomes.</title>
        <authorList>
            <person name="Kawai M."/>
            <person name="Futagami T."/>
            <person name="Toyoda A."/>
            <person name="Takaki Y."/>
            <person name="Nishi S."/>
            <person name="Hori S."/>
            <person name="Arai W."/>
            <person name="Tsubouchi T."/>
            <person name="Morono Y."/>
            <person name="Uchiyama I."/>
            <person name="Ito T."/>
            <person name="Fujiyama A."/>
            <person name="Inagaki F."/>
            <person name="Takami H."/>
        </authorList>
    </citation>
    <scope>NUCLEOTIDE SEQUENCE</scope>
    <source>
        <strain evidence="1">Expedition CK06-06</strain>
    </source>
</reference>
<comment type="caution">
    <text evidence="1">The sequence shown here is derived from an EMBL/GenBank/DDBJ whole genome shotgun (WGS) entry which is preliminary data.</text>
</comment>
<sequence length="329" mass="38883">MNEYKTELAFLLHFTSEIYKKPYIYEPKIQEINITKLLYISNINGMGYYVLKKLYSKYQNILDNNIVKYIKTSYKKKDNNYTNNICTLQSLNMILDKFLIFKTFKLHPRIGSDIDVLVPDVYNALQKLLKKGMRIESFSSDLDTAVLYNGLTKIHLHGHISWAKKGSSFFDHDFIWDRPRIVNFDQISCPITNFNADFLIHIAHINFENLHITLSDLLYIYYLISKVNWNEINNQVNNHNWKITFNKTMKILYSLHHSIYKTANSNTIDKTNSIDYDYPIPDLPITLPRKHIILAFQEKKFLLYALSRFLKSTYIIITGDTYTALHKKF</sequence>
<name>X1U4D4_9ZZZZ</name>
<protein>
    <submittedName>
        <fullName evidence="1">Uncharacterized protein</fullName>
    </submittedName>
</protein>
<evidence type="ECO:0000313" key="1">
    <source>
        <dbReference type="EMBL" id="GAI87164.1"/>
    </source>
</evidence>
<proteinExistence type="predicted"/>
<accession>X1U4D4</accession>